<proteinExistence type="predicted"/>
<reference evidence="4" key="1">
    <citation type="journal article" date="2019" name="Int. J. Syst. Evol. Microbiol.">
        <title>The Global Catalogue of Microorganisms (GCM) 10K type strain sequencing project: providing services to taxonomists for standard genome sequencing and annotation.</title>
        <authorList>
            <consortium name="The Broad Institute Genomics Platform"/>
            <consortium name="The Broad Institute Genome Sequencing Center for Infectious Disease"/>
            <person name="Wu L."/>
            <person name="Ma J."/>
        </authorList>
    </citation>
    <scope>NUCLEOTIDE SEQUENCE [LARGE SCALE GENOMIC DNA]</scope>
    <source>
        <strain evidence="4">KCTC 42585</strain>
    </source>
</reference>
<name>A0ABW5IWE4_9FLAO</name>
<dbReference type="EMBL" id="JBHULT010000008">
    <property type="protein sequence ID" value="MFD2517991.1"/>
    <property type="molecule type" value="Genomic_DNA"/>
</dbReference>
<feature type="domain" description="DUF6268" evidence="2">
    <location>
        <begin position="39"/>
        <end position="298"/>
    </location>
</feature>
<evidence type="ECO:0000313" key="3">
    <source>
        <dbReference type="EMBL" id="MFD2517991.1"/>
    </source>
</evidence>
<dbReference type="InterPro" id="IPR046235">
    <property type="entry name" value="DUF6268"/>
</dbReference>
<comment type="caution">
    <text evidence="3">The sequence shown here is derived from an EMBL/GenBank/DDBJ whole genome shotgun (WGS) entry which is preliminary data.</text>
</comment>
<evidence type="ECO:0000259" key="2">
    <source>
        <dbReference type="Pfam" id="PF19783"/>
    </source>
</evidence>
<dbReference type="Proteomes" id="UP001597468">
    <property type="component" value="Unassembled WGS sequence"/>
</dbReference>
<keyword evidence="4" id="KW-1185">Reference proteome</keyword>
<protein>
    <submittedName>
        <fullName evidence="3">DUF6268 family outer membrane beta-barrel protein</fullName>
    </submittedName>
</protein>
<evidence type="ECO:0000256" key="1">
    <source>
        <dbReference type="SAM" id="SignalP"/>
    </source>
</evidence>
<feature type="chain" id="PRO_5047187729" evidence="1">
    <location>
        <begin position="24"/>
        <end position="300"/>
    </location>
</feature>
<dbReference type="Pfam" id="PF19783">
    <property type="entry name" value="DUF6268"/>
    <property type="match status" value="1"/>
</dbReference>
<evidence type="ECO:0000313" key="4">
    <source>
        <dbReference type="Proteomes" id="UP001597468"/>
    </source>
</evidence>
<accession>A0ABW5IWE4</accession>
<dbReference type="RefSeq" id="WP_380751258.1">
    <property type="nucleotide sequence ID" value="NZ_JBHULT010000008.1"/>
</dbReference>
<feature type="signal peptide" evidence="1">
    <location>
        <begin position="1"/>
        <end position="23"/>
    </location>
</feature>
<sequence>MMNSFFKRFFLLLLITTSGIAGKAQSTDLARIEYTYFPQTNSDNSFRRFRTHVNFPIKMGENESYLVPGIEYENINFKFKDYTPFDKKGELDRFQSFSLNLGYTFKMKNDWRFAAKAGTMFASNFETGKPIKDDLIYTGAFFFIKDRTGEDQAPTPWRLIAGLHYSTTSGFPFPLPVINYYREFHPDWSYSLGIPKTNVKYSFNQKNHLQAFATLDGFFANIQDNRRLRSTGEIAENISMTIVLAGMGYEYNFTKHLVYYLYAGHTLMNDIRLRDGSKDEVFPVNNSNTFYARSGLKFKI</sequence>
<organism evidence="3 4">
    <name type="scientific">Salinimicrobium flavum</name>
    <dbReference type="NCBI Taxonomy" id="1737065"/>
    <lineage>
        <taxon>Bacteria</taxon>
        <taxon>Pseudomonadati</taxon>
        <taxon>Bacteroidota</taxon>
        <taxon>Flavobacteriia</taxon>
        <taxon>Flavobacteriales</taxon>
        <taxon>Flavobacteriaceae</taxon>
        <taxon>Salinimicrobium</taxon>
    </lineage>
</organism>
<gene>
    <name evidence="3" type="ORF">ACFSTG_08810</name>
</gene>
<keyword evidence="1" id="KW-0732">Signal</keyword>